<dbReference type="GO" id="GO:0005634">
    <property type="term" value="C:nucleus"/>
    <property type="evidence" value="ECO:0007669"/>
    <property type="project" value="UniProtKB-SubCell"/>
</dbReference>
<evidence type="ECO:0000256" key="6">
    <source>
        <dbReference type="SAM" id="MobiDB-lite"/>
    </source>
</evidence>
<dbReference type="Gene3D" id="2.40.330.10">
    <property type="entry name" value="DNA-binding pseudobarrel domain"/>
    <property type="match status" value="1"/>
</dbReference>
<evidence type="ECO:0000313" key="9">
    <source>
        <dbReference type="Proteomes" id="UP000215914"/>
    </source>
</evidence>
<comment type="subcellular location">
    <subcellularLocation>
        <location evidence="1">Nucleus</location>
    </subcellularLocation>
</comment>
<dbReference type="SUPFAM" id="SSF101936">
    <property type="entry name" value="DNA-binding pseudobarrel domain"/>
    <property type="match status" value="1"/>
</dbReference>
<feature type="signal peptide" evidence="7">
    <location>
        <begin position="1"/>
        <end position="21"/>
    </location>
</feature>
<organism evidence="8 9">
    <name type="scientific">Helianthus annuus</name>
    <name type="common">Common sunflower</name>
    <dbReference type="NCBI Taxonomy" id="4232"/>
    <lineage>
        <taxon>Eukaryota</taxon>
        <taxon>Viridiplantae</taxon>
        <taxon>Streptophyta</taxon>
        <taxon>Embryophyta</taxon>
        <taxon>Tracheophyta</taxon>
        <taxon>Spermatophyta</taxon>
        <taxon>Magnoliopsida</taxon>
        <taxon>eudicotyledons</taxon>
        <taxon>Gunneridae</taxon>
        <taxon>Pentapetalae</taxon>
        <taxon>asterids</taxon>
        <taxon>campanulids</taxon>
        <taxon>Asterales</taxon>
        <taxon>Asteraceae</taxon>
        <taxon>Asteroideae</taxon>
        <taxon>Heliantheae alliance</taxon>
        <taxon>Heliantheae</taxon>
        <taxon>Helianthus</taxon>
    </lineage>
</organism>
<reference evidence="8" key="1">
    <citation type="journal article" date="2017" name="Nature">
        <title>The sunflower genome provides insights into oil metabolism, flowering and Asterid evolution.</title>
        <authorList>
            <person name="Badouin H."/>
            <person name="Gouzy J."/>
            <person name="Grassa C.J."/>
            <person name="Murat F."/>
            <person name="Staton S.E."/>
            <person name="Cottret L."/>
            <person name="Lelandais-Briere C."/>
            <person name="Owens G.L."/>
            <person name="Carrere S."/>
            <person name="Mayjonade B."/>
            <person name="Legrand L."/>
            <person name="Gill N."/>
            <person name="Kane N.C."/>
            <person name="Bowers J.E."/>
            <person name="Hubner S."/>
            <person name="Bellec A."/>
            <person name="Berard A."/>
            <person name="Berges H."/>
            <person name="Blanchet N."/>
            <person name="Boniface M.C."/>
            <person name="Brunel D."/>
            <person name="Catrice O."/>
            <person name="Chaidir N."/>
            <person name="Claudel C."/>
            <person name="Donnadieu C."/>
            <person name="Faraut T."/>
            <person name="Fievet G."/>
            <person name="Helmstetter N."/>
            <person name="King M."/>
            <person name="Knapp S.J."/>
            <person name="Lai Z."/>
            <person name="Le Paslier M.C."/>
            <person name="Lippi Y."/>
            <person name="Lorenzon L."/>
            <person name="Mandel J.R."/>
            <person name="Marage G."/>
            <person name="Marchand G."/>
            <person name="Marquand E."/>
            <person name="Bret-Mestries E."/>
            <person name="Morien E."/>
            <person name="Nambeesan S."/>
            <person name="Nguyen T."/>
            <person name="Pegot-Espagnet P."/>
            <person name="Pouilly N."/>
            <person name="Raftis F."/>
            <person name="Sallet E."/>
            <person name="Schiex T."/>
            <person name="Thomas J."/>
            <person name="Vandecasteele C."/>
            <person name="Vares D."/>
            <person name="Vear F."/>
            <person name="Vautrin S."/>
            <person name="Crespi M."/>
            <person name="Mangin B."/>
            <person name="Burke J.M."/>
            <person name="Salse J."/>
            <person name="Munos S."/>
            <person name="Vincourt P."/>
            <person name="Rieseberg L.H."/>
            <person name="Langlade N.B."/>
        </authorList>
    </citation>
    <scope>NUCLEOTIDE SEQUENCE</scope>
    <source>
        <tissue evidence="8">Leaves</tissue>
    </source>
</reference>
<feature type="chain" id="PRO_5039903012" evidence="7">
    <location>
        <begin position="22"/>
        <end position="320"/>
    </location>
</feature>
<keyword evidence="9" id="KW-1185">Reference proteome</keyword>
<evidence type="ECO:0000256" key="5">
    <source>
        <dbReference type="ARBA" id="ARBA00023242"/>
    </source>
</evidence>
<dbReference type="Gramene" id="mRNA:HanXRQr2_Chr10g0420351">
    <property type="protein sequence ID" value="mRNA:HanXRQr2_Chr10g0420351"/>
    <property type="gene ID" value="HanXRQr2_Chr10g0420351"/>
</dbReference>
<evidence type="ECO:0000256" key="7">
    <source>
        <dbReference type="SAM" id="SignalP"/>
    </source>
</evidence>
<gene>
    <name evidence="8" type="ORF">HanXRQr2_Chr10g0420351</name>
</gene>
<keyword evidence="7" id="KW-0732">Signal</keyword>
<evidence type="ECO:0000256" key="1">
    <source>
        <dbReference type="ARBA" id="ARBA00004123"/>
    </source>
</evidence>
<dbReference type="GO" id="GO:0003677">
    <property type="term" value="F:DNA binding"/>
    <property type="evidence" value="ECO:0007669"/>
    <property type="project" value="UniProtKB-KW"/>
</dbReference>
<keyword evidence="4" id="KW-0804">Transcription</keyword>
<feature type="region of interest" description="Disordered" evidence="6">
    <location>
        <begin position="173"/>
        <end position="237"/>
    </location>
</feature>
<name>A0A9K3HU74_HELAN</name>
<dbReference type="InterPro" id="IPR015300">
    <property type="entry name" value="DNA-bd_pseudobarrel_sf"/>
</dbReference>
<evidence type="ECO:0000256" key="2">
    <source>
        <dbReference type="ARBA" id="ARBA00023015"/>
    </source>
</evidence>
<dbReference type="EMBL" id="MNCJ02000325">
    <property type="protein sequence ID" value="KAF5784728.1"/>
    <property type="molecule type" value="Genomic_DNA"/>
</dbReference>
<dbReference type="AlphaFoldDB" id="A0A9K3HU74"/>
<proteinExistence type="predicted"/>
<evidence type="ECO:0000313" key="8">
    <source>
        <dbReference type="EMBL" id="KAF5784728.1"/>
    </source>
</evidence>
<accession>A0A9K3HU74</accession>
<sequence>MNLISTIFFPHLFILIDVIFFKEIPYQYSNRFLTNAEPNNQVVIKCVNGKEFEVLFTKHKGAFVFMDGWEDIVAKLSFTEGCFLMFKQIDLYSYLLTPFKKIQPHPLFGSNVPLFTSMSTEKTISNVEYFCQCFTQDSNDNLLIVYDLNGCEVLVPKGVYTLAAVNIPKPDPSIIEIQDTDADTDHENDDDESDPDYNESMDDDYVDVSSILTNSDSDGMSDEEDIEVSDSEEDKKVDPDYHPIEFEWKIDMTMEMCIQNLAGVDTMISFRVDKHGGGFLYEALEWRTEFTKPNGINPPAKCTFVYCPVQNKLILRSVVK</sequence>
<reference evidence="8" key="2">
    <citation type="submission" date="2020-06" db="EMBL/GenBank/DDBJ databases">
        <title>Helianthus annuus Genome sequencing and assembly Release 2.</title>
        <authorList>
            <person name="Gouzy J."/>
            <person name="Langlade N."/>
            <person name="Munos S."/>
        </authorList>
    </citation>
    <scope>NUCLEOTIDE SEQUENCE</scope>
    <source>
        <tissue evidence="8">Leaves</tissue>
    </source>
</reference>
<feature type="compositionally biased region" description="Acidic residues" evidence="6">
    <location>
        <begin position="219"/>
        <end position="232"/>
    </location>
</feature>
<keyword evidence="5" id="KW-0539">Nucleus</keyword>
<protein>
    <submittedName>
        <fullName evidence="8">Transcription factor B3-Domain family</fullName>
    </submittedName>
</protein>
<keyword evidence="3" id="KW-0238">DNA-binding</keyword>
<evidence type="ECO:0000256" key="3">
    <source>
        <dbReference type="ARBA" id="ARBA00023125"/>
    </source>
</evidence>
<keyword evidence="2" id="KW-0805">Transcription regulation</keyword>
<dbReference type="Proteomes" id="UP000215914">
    <property type="component" value="Unassembled WGS sequence"/>
</dbReference>
<comment type="caution">
    <text evidence="8">The sequence shown here is derived from an EMBL/GenBank/DDBJ whole genome shotgun (WGS) entry which is preliminary data.</text>
</comment>
<evidence type="ECO:0000256" key="4">
    <source>
        <dbReference type="ARBA" id="ARBA00023163"/>
    </source>
</evidence>
<feature type="compositionally biased region" description="Acidic residues" evidence="6">
    <location>
        <begin position="178"/>
        <end position="206"/>
    </location>
</feature>